<dbReference type="RefSeq" id="WP_045275342.1">
    <property type="nucleotide sequence ID" value="NZ_BAAAUP010000013.1"/>
</dbReference>
<proteinExistence type="predicted"/>
<name>A0A0M2HAW2_9MICO</name>
<dbReference type="InterPro" id="IPR016047">
    <property type="entry name" value="M23ase_b-sheet_dom"/>
</dbReference>
<dbReference type="InterPro" id="IPR011055">
    <property type="entry name" value="Dup_hybrid_motif"/>
</dbReference>
<dbReference type="Gene3D" id="2.70.70.10">
    <property type="entry name" value="Glucose Permease (Domain IIA)"/>
    <property type="match status" value="1"/>
</dbReference>
<dbReference type="EMBL" id="JYIZ01000044">
    <property type="protein sequence ID" value="KJL41318.1"/>
    <property type="molecule type" value="Genomic_DNA"/>
</dbReference>
<dbReference type="PATRIC" id="fig|92835.4.peg.1406"/>
<evidence type="ECO:0000313" key="3">
    <source>
        <dbReference type="EMBL" id="KJL41318.1"/>
    </source>
</evidence>
<evidence type="ECO:0000259" key="2">
    <source>
        <dbReference type="Pfam" id="PF01551"/>
    </source>
</evidence>
<reference evidence="3 4" key="1">
    <citation type="submission" date="2015-02" db="EMBL/GenBank/DDBJ databases">
        <title>Draft genome sequences of ten Microbacterium spp. with emphasis on heavy metal contaminated environments.</title>
        <authorList>
            <person name="Corretto E."/>
        </authorList>
    </citation>
    <scope>NUCLEOTIDE SEQUENCE [LARGE SCALE GENOMIC DNA]</scope>
    <source>
        <strain evidence="3 4">DSM 12510</strain>
    </source>
</reference>
<keyword evidence="3" id="KW-0378">Hydrolase</keyword>
<sequence>MSEYQRPVVPTGLSTFDAHTRRRPPSKEAGVDYYCPMGTPILAAADGFVVEIGGCTEPATGRYLTIDLDDGLRVRYLHLSRWAKNRGDRVQRGDVVAYSGASGYGSEFFGAASLETIPWNTGGPHVHTTLWPTHRYRFGADAGTLDIERYVGGVDARLSPEEPETSQEDDMIFVEDTQGNRGRAIVVGGKWIPLANADELSEASKRASEKWYIETAEFDLWKNLFGRGDRTLVSAITDAADDGASAADIAQALKSKLAAAVVAELVRHLEP</sequence>
<evidence type="ECO:0000313" key="4">
    <source>
        <dbReference type="Proteomes" id="UP000033956"/>
    </source>
</evidence>
<accession>A0A0M2HAW2</accession>
<dbReference type="GO" id="GO:0004222">
    <property type="term" value="F:metalloendopeptidase activity"/>
    <property type="evidence" value="ECO:0007669"/>
    <property type="project" value="TreeGrafter"/>
</dbReference>
<organism evidence="3 4">
    <name type="scientific">Microbacterium terrae</name>
    <dbReference type="NCBI Taxonomy" id="69369"/>
    <lineage>
        <taxon>Bacteria</taxon>
        <taxon>Bacillati</taxon>
        <taxon>Actinomycetota</taxon>
        <taxon>Actinomycetes</taxon>
        <taxon>Micrococcales</taxon>
        <taxon>Microbacteriaceae</taxon>
        <taxon>Microbacterium</taxon>
    </lineage>
</organism>
<feature type="region of interest" description="Disordered" evidence="1">
    <location>
        <begin position="1"/>
        <end position="25"/>
    </location>
</feature>
<protein>
    <submittedName>
        <fullName evidence="3">Glycyl-glycine endopeptidase ALE-1</fullName>
        <ecNumber evidence="3">3.4.24.75</ecNumber>
    </submittedName>
</protein>
<feature type="domain" description="M23ase beta-sheet core" evidence="2">
    <location>
        <begin position="28"/>
        <end position="131"/>
    </location>
</feature>
<dbReference type="EC" id="3.4.24.75" evidence="3"/>
<gene>
    <name evidence="3" type="ORF">RS81_01386</name>
</gene>
<dbReference type="PANTHER" id="PTHR21666:SF270">
    <property type="entry name" value="MUREIN HYDROLASE ACTIVATOR ENVC"/>
    <property type="match status" value="1"/>
</dbReference>
<dbReference type="Pfam" id="PF01551">
    <property type="entry name" value="Peptidase_M23"/>
    <property type="match status" value="1"/>
</dbReference>
<dbReference type="SUPFAM" id="SSF51261">
    <property type="entry name" value="Duplicated hybrid motif"/>
    <property type="match status" value="1"/>
</dbReference>
<dbReference type="AlphaFoldDB" id="A0A0M2HAW2"/>
<keyword evidence="4" id="KW-1185">Reference proteome</keyword>
<dbReference type="STRING" id="92835.RS81_01386"/>
<evidence type="ECO:0000256" key="1">
    <source>
        <dbReference type="SAM" id="MobiDB-lite"/>
    </source>
</evidence>
<dbReference type="Proteomes" id="UP000033956">
    <property type="component" value="Unassembled WGS sequence"/>
</dbReference>
<dbReference type="PANTHER" id="PTHR21666">
    <property type="entry name" value="PEPTIDASE-RELATED"/>
    <property type="match status" value="1"/>
</dbReference>
<dbReference type="InterPro" id="IPR050570">
    <property type="entry name" value="Cell_wall_metabolism_enzyme"/>
</dbReference>
<comment type="caution">
    <text evidence="3">The sequence shown here is derived from an EMBL/GenBank/DDBJ whole genome shotgun (WGS) entry which is preliminary data.</text>
</comment>
<dbReference type="CDD" id="cd12797">
    <property type="entry name" value="M23_peptidase"/>
    <property type="match status" value="1"/>
</dbReference>